<dbReference type="EMBL" id="BARU01031504">
    <property type="protein sequence ID" value="GAH75050.1"/>
    <property type="molecule type" value="Genomic_DNA"/>
</dbReference>
<evidence type="ECO:0000313" key="1">
    <source>
        <dbReference type="EMBL" id="GAH75050.1"/>
    </source>
</evidence>
<accession>X1J0N0</accession>
<dbReference type="AlphaFoldDB" id="X1J0N0"/>
<name>X1J0N0_9ZZZZ</name>
<gene>
    <name evidence="1" type="ORF">S03H2_49821</name>
</gene>
<organism evidence="1">
    <name type="scientific">marine sediment metagenome</name>
    <dbReference type="NCBI Taxonomy" id="412755"/>
    <lineage>
        <taxon>unclassified sequences</taxon>
        <taxon>metagenomes</taxon>
        <taxon>ecological metagenomes</taxon>
    </lineage>
</organism>
<proteinExistence type="predicted"/>
<sequence length="263" mass="31265">DRFKAEMLKLGFRPEWSQFIWDAHFRPPSWEQLVTAYHRGAISEDELMTLKVLVDLDPRYDVVWDNLIEQIPAYSELVNELVKEVIDMDEFLKYMKWYGFDEKWAKRIWDAHFLPPALGDIITAWRRGIIDEKRVDDLMILVDLDPRFKEIFDTRKYIDPTITLARYMFETGAIGEDRVREIVARQGYLPEDVDPITEFIIRFQERRFRTYYLRALATGAVYGAYTGEEVLEEVTAVGYRKEVGEWMLKTAEARKKTTEARRK</sequence>
<protein>
    <submittedName>
        <fullName evidence="1">Uncharacterized protein</fullName>
    </submittedName>
</protein>
<feature type="non-terminal residue" evidence="1">
    <location>
        <position position="1"/>
    </location>
</feature>
<feature type="non-terminal residue" evidence="1">
    <location>
        <position position="263"/>
    </location>
</feature>
<comment type="caution">
    <text evidence="1">The sequence shown here is derived from an EMBL/GenBank/DDBJ whole genome shotgun (WGS) entry which is preliminary data.</text>
</comment>
<reference evidence="1" key="1">
    <citation type="journal article" date="2014" name="Front. Microbiol.">
        <title>High frequency of phylogenetically diverse reductive dehalogenase-homologous genes in deep subseafloor sedimentary metagenomes.</title>
        <authorList>
            <person name="Kawai M."/>
            <person name="Futagami T."/>
            <person name="Toyoda A."/>
            <person name="Takaki Y."/>
            <person name="Nishi S."/>
            <person name="Hori S."/>
            <person name="Arai W."/>
            <person name="Tsubouchi T."/>
            <person name="Morono Y."/>
            <person name="Uchiyama I."/>
            <person name="Ito T."/>
            <person name="Fujiyama A."/>
            <person name="Inagaki F."/>
            <person name="Takami H."/>
        </authorList>
    </citation>
    <scope>NUCLEOTIDE SEQUENCE</scope>
    <source>
        <strain evidence="1">Expedition CK06-06</strain>
    </source>
</reference>